<dbReference type="Proteomes" id="UP000324748">
    <property type="component" value="Unassembled WGS sequence"/>
</dbReference>
<feature type="region of interest" description="Disordered" evidence="1">
    <location>
        <begin position="1"/>
        <end position="24"/>
    </location>
</feature>
<proteinExistence type="predicted"/>
<evidence type="ECO:0000313" key="5">
    <source>
        <dbReference type="Proteomes" id="UP000325313"/>
    </source>
</evidence>
<evidence type="ECO:0000313" key="2">
    <source>
        <dbReference type="EMBL" id="KAA1075802.1"/>
    </source>
</evidence>
<gene>
    <name evidence="3" type="ORF">PGT21_027211</name>
    <name evidence="2" type="ORF">PGTUg99_014417</name>
</gene>
<sequence>MGQKQGNSEPTSSSSSSSRRNNHLEMSVCLTRTLELELVMPTNSDSISKLEALELIFGMAQSNIPGKSQVLQ</sequence>
<dbReference type="EMBL" id="VSWC01000092">
    <property type="protein sequence ID" value="KAA1091152.1"/>
    <property type="molecule type" value="Genomic_DNA"/>
</dbReference>
<evidence type="ECO:0000313" key="4">
    <source>
        <dbReference type="Proteomes" id="UP000324748"/>
    </source>
</evidence>
<dbReference type="AlphaFoldDB" id="A0A5B0NR70"/>
<evidence type="ECO:0000313" key="3">
    <source>
        <dbReference type="EMBL" id="KAA1091152.1"/>
    </source>
</evidence>
<dbReference type="Proteomes" id="UP000325313">
    <property type="component" value="Unassembled WGS sequence"/>
</dbReference>
<protein>
    <submittedName>
        <fullName evidence="3">Uncharacterized protein</fullName>
    </submittedName>
</protein>
<keyword evidence="4" id="KW-1185">Reference proteome</keyword>
<comment type="caution">
    <text evidence="3">The sequence shown here is derived from an EMBL/GenBank/DDBJ whole genome shotgun (WGS) entry which is preliminary data.</text>
</comment>
<name>A0A5B0NR70_PUCGR</name>
<accession>A0A5B0NR70</accession>
<reference evidence="4 5" key="1">
    <citation type="submission" date="2019-05" db="EMBL/GenBank/DDBJ databases">
        <title>Emergence of the Ug99 lineage of the wheat stem rust pathogen through somatic hybridization.</title>
        <authorList>
            <person name="Li F."/>
            <person name="Upadhyaya N.M."/>
            <person name="Sperschneider J."/>
            <person name="Matny O."/>
            <person name="Nguyen-Phuc H."/>
            <person name="Mago R."/>
            <person name="Raley C."/>
            <person name="Miller M.E."/>
            <person name="Silverstein K.A.T."/>
            <person name="Henningsen E."/>
            <person name="Hirsch C.D."/>
            <person name="Visser B."/>
            <person name="Pretorius Z.A."/>
            <person name="Steffenson B.J."/>
            <person name="Schwessinger B."/>
            <person name="Dodds P.N."/>
            <person name="Figueroa M."/>
        </authorList>
    </citation>
    <scope>NUCLEOTIDE SEQUENCE [LARGE SCALE GENOMIC DNA]</scope>
    <source>
        <strain evidence="3">21-0</strain>
        <strain evidence="2 5">Ug99</strain>
    </source>
</reference>
<dbReference type="EMBL" id="VDEP01000471">
    <property type="protein sequence ID" value="KAA1075802.1"/>
    <property type="molecule type" value="Genomic_DNA"/>
</dbReference>
<feature type="compositionally biased region" description="Polar residues" evidence="1">
    <location>
        <begin position="1"/>
        <end position="11"/>
    </location>
</feature>
<organism evidence="3 4">
    <name type="scientific">Puccinia graminis f. sp. tritici</name>
    <dbReference type="NCBI Taxonomy" id="56615"/>
    <lineage>
        <taxon>Eukaryota</taxon>
        <taxon>Fungi</taxon>
        <taxon>Dikarya</taxon>
        <taxon>Basidiomycota</taxon>
        <taxon>Pucciniomycotina</taxon>
        <taxon>Pucciniomycetes</taxon>
        <taxon>Pucciniales</taxon>
        <taxon>Pucciniaceae</taxon>
        <taxon>Puccinia</taxon>
    </lineage>
</organism>
<evidence type="ECO:0000256" key="1">
    <source>
        <dbReference type="SAM" id="MobiDB-lite"/>
    </source>
</evidence>